<sequence length="639" mass="72024">MKLLVLLRIRRYRRTTLVPAICLLTFICLWMLTSITLVNISYESLSHDQVDGQCHNTSCTVANESAVPQTEVSLSELPFYIKLRTSLLLTVNSRFAPLSRASENLDSADLEEEELRGNVDSADLEEEELRGNGGAGNSNQPRSGENSVKNSGRFDEPWDSMDNAGSDSIGISGMDESRSKTESVVEQQEHQSVQLQQHDSTAVPATRQTDAQDVMFKHKNMTAQELWAAGELEKIMRRVRNSGLPQLNSNWNQASKSVYLQANDKPLQFDVRDGTPATAMPDPALPSCHGRYIKLYDLPSKFNADVIARCAIQKIPDSMSLCDYLQHQGIGPVLSPSTEEKILVPEGSWHQTFQFALEPIFHARMKSYECLTTNDSMASLFYIPFYAALDGNHWEFAENATNEDRDALPLELLHWLEAQESWRRNKGLDHVLLLGEITWDFRRKDGSTWGSRLLELPEMAAPTKLLVERQVWDPNEIGIPYPTSFHPNSGDEIRTWQSHYSTMDLFLHSHFCMQPPGDSPTRRSVFDSLIGGCIPVLFNTYTAYYQYPWHLPEDAKSFSVYVPSEDVMSGRANVVEILKTISPEERAKMRARIIQEILPGLLYSKPGAKHPPFRDAFDISIDGLLQRVANLRADKGAVA</sequence>
<dbReference type="AlphaFoldDB" id="A0ABD3GMQ1"/>
<comment type="subcellular location">
    <subcellularLocation>
        <location evidence="1">Golgi apparatus membrane</location>
        <topology evidence="1">Single-pass type II membrane protein</topology>
    </subcellularLocation>
</comment>
<keyword evidence="4" id="KW-0333">Golgi apparatus</keyword>
<evidence type="ECO:0000256" key="5">
    <source>
        <dbReference type="SAM" id="MobiDB-lite"/>
    </source>
</evidence>
<dbReference type="Proteomes" id="UP001633002">
    <property type="component" value="Unassembled WGS sequence"/>
</dbReference>
<feature type="domain" description="Exostosin GT47" evidence="7">
    <location>
        <begin position="502"/>
        <end position="574"/>
    </location>
</feature>
<dbReference type="PANTHER" id="PTHR11062:SF117">
    <property type="entry name" value="XYLOGLUCAN-SPECIFIC GALACTURONOSYLTRANSFERASE 1"/>
    <property type="match status" value="1"/>
</dbReference>
<comment type="caution">
    <text evidence="8">The sequence shown here is derived from an EMBL/GenBank/DDBJ whole genome shotgun (WGS) entry which is preliminary data.</text>
</comment>
<dbReference type="GO" id="GO:0000139">
    <property type="term" value="C:Golgi membrane"/>
    <property type="evidence" value="ECO:0007669"/>
    <property type="project" value="UniProtKB-SubCell"/>
</dbReference>
<gene>
    <name evidence="8" type="ORF">R1sor_023448</name>
</gene>
<feature type="transmembrane region" description="Helical" evidence="6">
    <location>
        <begin position="21"/>
        <end position="42"/>
    </location>
</feature>
<evidence type="ECO:0000313" key="9">
    <source>
        <dbReference type="Proteomes" id="UP001633002"/>
    </source>
</evidence>
<feature type="compositionally biased region" description="Polar residues" evidence="5">
    <location>
        <begin position="137"/>
        <end position="150"/>
    </location>
</feature>
<dbReference type="PANTHER" id="PTHR11062">
    <property type="entry name" value="EXOSTOSIN HEPARAN SULFATE GLYCOSYLTRANSFERASE -RELATED"/>
    <property type="match status" value="1"/>
</dbReference>
<evidence type="ECO:0000256" key="6">
    <source>
        <dbReference type="SAM" id="Phobius"/>
    </source>
</evidence>
<feature type="domain" description="Exostosin GT47" evidence="7">
    <location>
        <begin position="288"/>
        <end position="501"/>
    </location>
</feature>
<keyword evidence="6" id="KW-0812">Transmembrane</keyword>
<evidence type="ECO:0000313" key="8">
    <source>
        <dbReference type="EMBL" id="KAL3680492.1"/>
    </source>
</evidence>
<evidence type="ECO:0000259" key="7">
    <source>
        <dbReference type="Pfam" id="PF03016"/>
    </source>
</evidence>
<organism evidence="8 9">
    <name type="scientific">Riccia sorocarpa</name>
    <dbReference type="NCBI Taxonomy" id="122646"/>
    <lineage>
        <taxon>Eukaryota</taxon>
        <taxon>Viridiplantae</taxon>
        <taxon>Streptophyta</taxon>
        <taxon>Embryophyta</taxon>
        <taxon>Marchantiophyta</taxon>
        <taxon>Marchantiopsida</taxon>
        <taxon>Marchantiidae</taxon>
        <taxon>Marchantiales</taxon>
        <taxon>Ricciaceae</taxon>
        <taxon>Riccia</taxon>
    </lineage>
</organism>
<proteinExistence type="inferred from homology"/>
<evidence type="ECO:0000256" key="2">
    <source>
        <dbReference type="ARBA" id="ARBA00010271"/>
    </source>
</evidence>
<keyword evidence="6" id="KW-1133">Transmembrane helix</keyword>
<keyword evidence="3" id="KW-0735">Signal-anchor</keyword>
<evidence type="ECO:0000256" key="4">
    <source>
        <dbReference type="ARBA" id="ARBA00023034"/>
    </source>
</evidence>
<evidence type="ECO:0000256" key="3">
    <source>
        <dbReference type="ARBA" id="ARBA00022968"/>
    </source>
</evidence>
<reference evidence="8 9" key="1">
    <citation type="submission" date="2024-09" db="EMBL/GenBank/DDBJ databases">
        <title>Chromosome-scale assembly of Riccia sorocarpa.</title>
        <authorList>
            <person name="Paukszto L."/>
        </authorList>
    </citation>
    <scope>NUCLEOTIDE SEQUENCE [LARGE SCALE GENOMIC DNA]</scope>
    <source>
        <strain evidence="8">LP-2024</strain>
        <tissue evidence="8">Aerial parts of the thallus</tissue>
    </source>
</reference>
<evidence type="ECO:0000256" key="1">
    <source>
        <dbReference type="ARBA" id="ARBA00004323"/>
    </source>
</evidence>
<protein>
    <recommendedName>
        <fullName evidence="7">Exostosin GT47 domain-containing protein</fullName>
    </recommendedName>
</protein>
<dbReference type="InterPro" id="IPR004263">
    <property type="entry name" value="Exostosin"/>
</dbReference>
<keyword evidence="6" id="KW-0472">Membrane</keyword>
<keyword evidence="9" id="KW-1185">Reference proteome</keyword>
<accession>A0ABD3GMQ1</accession>
<dbReference type="EMBL" id="JBJQOH010000007">
    <property type="protein sequence ID" value="KAL3680492.1"/>
    <property type="molecule type" value="Genomic_DNA"/>
</dbReference>
<dbReference type="Pfam" id="PF03016">
    <property type="entry name" value="Exostosin_GT47"/>
    <property type="match status" value="2"/>
</dbReference>
<feature type="region of interest" description="Disordered" evidence="5">
    <location>
        <begin position="107"/>
        <end position="204"/>
    </location>
</feature>
<comment type="similarity">
    <text evidence="2">Belongs to the glycosyltransferase 47 family.</text>
</comment>
<feature type="compositionally biased region" description="Basic and acidic residues" evidence="5">
    <location>
        <begin position="175"/>
        <end position="189"/>
    </location>
</feature>
<dbReference type="InterPro" id="IPR040911">
    <property type="entry name" value="Exostosin_GT47"/>
</dbReference>
<name>A0ABD3GMQ1_9MARC</name>